<feature type="domain" description="RNA polymerase sigma-70 region 2" evidence="2">
    <location>
        <begin position="4"/>
        <end position="69"/>
    </location>
</feature>
<name>A0ABW3RV40_9BACL</name>
<accession>A0ABW3RV40</accession>
<dbReference type="InterPro" id="IPR014303">
    <property type="entry name" value="RNA_pol_sigma-70_ECF"/>
</dbReference>
<dbReference type="InterPro" id="IPR013324">
    <property type="entry name" value="RNA_pol_sigma_r3/r4-like"/>
</dbReference>
<dbReference type="InterPro" id="IPR036388">
    <property type="entry name" value="WH-like_DNA-bd_sf"/>
</dbReference>
<evidence type="ECO:0000259" key="3">
    <source>
        <dbReference type="Pfam" id="PF08281"/>
    </source>
</evidence>
<dbReference type="InterPro" id="IPR014284">
    <property type="entry name" value="RNA_pol_sigma-70_dom"/>
</dbReference>
<evidence type="ECO:0000259" key="2">
    <source>
        <dbReference type="Pfam" id="PF04542"/>
    </source>
</evidence>
<gene>
    <name evidence="4" type="ORF">ACFQ3W_08595</name>
</gene>
<dbReference type="SUPFAM" id="SSF88946">
    <property type="entry name" value="Sigma2 domain of RNA polymerase sigma factors"/>
    <property type="match status" value="1"/>
</dbReference>
<dbReference type="Pfam" id="PF08281">
    <property type="entry name" value="Sigma70_r4_2"/>
    <property type="match status" value="1"/>
</dbReference>
<dbReference type="InterPro" id="IPR013325">
    <property type="entry name" value="RNA_pol_sigma_r2"/>
</dbReference>
<protein>
    <submittedName>
        <fullName evidence="4">RNA polymerase sigma-70 factor</fullName>
    </submittedName>
</protein>
<dbReference type="Gene3D" id="1.10.10.10">
    <property type="entry name" value="Winged helix-like DNA-binding domain superfamily/Winged helix DNA-binding domain"/>
    <property type="match status" value="1"/>
</dbReference>
<organism evidence="4 5">
    <name type="scientific">Paenibacillus puldeungensis</name>
    <dbReference type="NCBI Taxonomy" id="696536"/>
    <lineage>
        <taxon>Bacteria</taxon>
        <taxon>Bacillati</taxon>
        <taxon>Bacillota</taxon>
        <taxon>Bacilli</taxon>
        <taxon>Bacillales</taxon>
        <taxon>Paenibacillaceae</taxon>
        <taxon>Paenibacillus</taxon>
    </lineage>
</organism>
<dbReference type="RefSeq" id="WP_379318678.1">
    <property type="nucleotide sequence ID" value="NZ_JBHTLM010000005.1"/>
</dbReference>
<comment type="caution">
    <text evidence="4">The sequence shown here is derived from an EMBL/GenBank/DDBJ whole genome shotgun (WGS) entry which is preliminary data.</text>
</comment>
<dbReference type="PANTHER" id="PTHR30173:SF36">
    <property type="entry name" value="ECF RNA POLYMERASE SIGMA FACTOR SIGJ"/>
    <property type="match status" value="1"/>
</dbReference>
<proteinExistence type="predicted"/>
<evidence type="ECO:0000256" key="1">
    <source>
        <dbReference type="ARBA" id="ARBA00011344"/>
    </source>
</evidence>
<dbReference type="PANTHER" id="PTHR30173">
    <property type="entry name" value="SIGMA 19 FACTOR"/>
    <property type="match status" value="1"/>
</dbReference>
<dbReference type="InterPro" id="IPR013249">
    <property type="entry name" value="RNA_pol_sigma70_r4_t2"/>
</dbReference>
<dbReference type="NCBIfam" id="NF007214">
    <property type="entry name" value="PRK09636.1"/>
    <property type="match status" value="1"/>
</dbReference>
<keyword evidence="5" id="KW-1185">Reference proteome</keyword>
<sequence length="291" mass="33077">MQELYERYHRLLFTLAYQMTGSVSDAEDTVQDVFLKLADVHPDKLAEPKAYLCKMATNRCMDLLKSARRKREQYFGQWLPEPVRTGNDEPFEAVARQQMLSYAMLVLLEQLTPAERAAFVLREALDLDYAVIADLIERSEANCRKLVSRARGKVGGARREAETACSYELSQDWIHRFLSALKLENTKQLVSLLAEDVAVISDGGGKVTAAVQPIESRDRVVQFLFGLFRKASHSTETDAHIEIAELNGQPGLIYMVGTRIDTAVLMDTENHRIRNLFFMRNPDKIRHLAGR</sequence>
<comment type="subunit">
    <text evidence="1">Interacts transiently with the RNA polymerase catalytic core formed by RpoA, RpoB, RpoC and RpoZ (2 alpha, 1 beta, 1 beta' and 1 omega subunit) to form the RNA polymerase holoenzyme that can initiate transcription.</text>
</comment>
<dbReference type="SUPFAM" id="SSF88659">
    <property type="entry name" value="Sigma3 and sigma4 domains of RNA polymerase sigma factors"/>
    <property type="match status" value="1"/>
</dbReference>
<evidence type="ECO:0000313" key="4">
    <source>
        <dbReference type="EMBL" id="MFD1176358.1"/>
    </source>
</evidence>
<dbReference type="NCBIfam" id="TIGR02937">
    <property type="entry name" value="sigma70-ECF"/>
    <property type="match status" value="1"/>
</dbReference>
<evidence type="ECO:0000313" key="5">
    <source>
        <dbReference type="Proteomes" id="UP001597262"/>
    </source>
</evidence>
<dbReference type="SUPFAM" id="SSF54427">
    <property type="entry name" value="NTF2-like"/>
    <property type="match status" value="1"/>
</dbReference>
<dbReference type="Pfam" id="PF04542">
    <property type="entry name" value="Sigma70_r2"/>
    <property type="match status" value="1"/>
</dbReference>
<dbReference type="InterPro" id="IPR032710">
    <property type="entry name" value="NTF2-like_dom_sf"/>
</dbReference>
<dbReference type="EMBL" id="JBHTLM010000005">
    <property type="protein sequence ID" value="MFD1176358.1"/>
    <property type="molecule type" value="Genomic_DNA"/>
</dbReference>
<reference evidence="5" key="1">
    <citation type="journal article" date="2019" name="Int. J. Syst. Evol. Microbiol.">
        <title>The Global Catalogue of Microorganisms (GCM) 10K type strain sequencing project: providing services to taxonomists for standard genome sequencing and annotation.</title>
        <authorList>
            <consortium name="The Broad Institute Genomics Platform"/>
            <consortium name="The Broad Institute Genome Sequencing Center for Infectious Disease"/>
            <person name="Wu L."/>
            <person name="Ma J."/>
        </authorList>
    </citation>
    <scope>NUCLEOTIDE SEQUENCE [LARGE SCALE GENOMIC DNA]</scope>
    <source>
        <strain evidence="5">CCUG 59189</strain>
    </source>
</reference>
<dbReference type="InterPro" id="IPR052704">
    <property type="entry name" value="ECF_Sigma-70_Domain"/>
</dbReference>
<feature type="domain" description="RNA polymerase sigma factor 70 region 4 type 2" evidence="3">
    <location>
        <begin position="104"/>
        <end position="153"/>
    </location>
</feature>
<dbReference type="NCBIfam" id="TIGR02957">
    <property type="entry name" value="SigX4"/>
    <property type="match status" value="1"/>
</dbReference>
<dbReference type="InterPro" id="IPR007627">
    <property type="entry name" value="RNA_pol_sigma70_r2"/>
</dbReference>
<dbReference type="Proteomes" id="UP001597262">
    <property type="component" value="Unassembled WGS sequence"/>
</dbReference>
<dbReference type="Gene3D" id="1.10.1740.10">
    <property type="match status" value="1"/>
</dbReference>